<comment type="caution">
    <text evidence="10">The sequence shown here is derived from an EMBL/GenBank/DDBJ whole genome shotgun (WGS) entry which is preliminary data.</text>
</comment>
<evidence type="ECO:0000313" key="11">
    <source>
        <dbReference type="Proteomes" id="UP000646911"/>
    </source>
</evidence>
<keyword evidence="4" id="KW-0813">Transport</keyword>
<name>A0ABR6ZHH0_9BURK</name>
<evidence type="ECO:0000256" key="6">
    <source>
        <dbReference type="ARBA" id="ARBA00022927"/>
    </source>
</evidence>
<evidence type="ECO:0000259" key="9">
    <source>
        <dbReference type="Pfam" id="PF02108"/>
    </source>
</evidence>
<keyword evidence="11" id="KW-1185">Reference proteome</keyword>
<dbReference type="Proteomes" id="UP000646911">
    <property type="component" value="Unassembled WGS sequence"/>
</dbReference>
<evidence type="ECO:0000256" key="3">
    <source>
        <dbReference type="ARBA" id="ARBA00016507"/>
    </source>
</evidence>
<accession>A0ABR6ZHH0</accession>
<evidence type="ECO:0000256" key="4">
    <source>
        <dbReference type="ARBA" id="ARBA00022448"/>
    </source>
</evidence>
<gene>
    <name evidence="10" type="ORF">H8L47_26475</name>
</gene>
<keyword evidence="7" id="KW-1006">Bacterial flagellum protein export</keyword>
<feature type="domain" description="Flagellar assembly protein FliH/Type III secretion system HrpE" evidence="9">
    <location>
        <begin position="135"/>
        <end position="266"/>
    </location>
</feature>
<evidence type="ECO:0000256" key="8">
    <source>
        <dbReference type="SAM" id="Coils"/>
    </source>
</evidence>
<dbReference type="PANTHER" id="PTHR34982:SF1">
    <property type="entry name" value="FLAGELLAR ASSEMBLY PROTEIN FLIH"/>
    <property type="match status" value="1"/>
</dbReference>
<evidence type="ECO:0000256" key="1">
    <source>
        <dbReference type="ARBA" id="ARBA00003041"/>
    </source>
</evidence>
<comment type="similarity">
    <text evidence="2">Belongs to the FliH family.</text>
</comment>
<evidence type="ECO:0000256" key="2">
    <source>
        <dbReference type="ARBA" id="ARBA00006602"/>
    </source>
</evidence>
<dbReference type="InterPro" id="IPR018035">
    <property type="entry name" value="Flagellar_FliH/T3SS_HrpE"/>
</dbReference>
<protein>
    <recommendedName>
        <fullName evidence="3">Flagellar assembly protein FliH</fullName>
    </recommendedName>
</protein>
<dbReference type="Pfam" id="PF02108">
    <property type="entry name" value="FliH"/>
    <property type="match status" value="1"/>
</dbReference>
<dbReference type="PANTHER" id="PTHR34982">
    <property type="entry name" value="YOP PROTEINS TRANSLOCATION PROTEIN L"/>
    <property type="match status" value="1"/>
</dbReference>
<proteinExistence type="inferred from homology"/>
<feature type="coiled-coil region" evidence="8">
    <location>
        <begin position="112"/>
        <end position="139"/>
    </location>
</feature>
<organism evidence="10 11">
    <name type="scientific">Undibacterium umbellatum</name>
    <dbReference type="NCBI Taxonomy" id="2762300"/>
    <lineage>
        <taxon>Bacteria</taxon>
        <taxon>Pseudomonadati</taxon>
        <taxon>Pseudomonadota</taxon>
        <taxon>Betaproteobacteria</taxon>
        <taxon>Burkholderiales</taxon>
        <taxon>Oxalobacteraceae</taxon>
        <taxon>Undibacterium</taxon>
    </lineage>
</organism>
<evidence type="ECO:0000313" key="10">
    <source>
        <dbReference type="EMBL" id="MBC3911124.1"/>
    </source>
</evidence>
<keyword evidence="5" id="KW-1005">Bacterial flagellum biogenesis</keyword>
<dbReference type="RefSeq" id="WP_186956835.1">
    <property type="nucleotide sequence ID" value="NZ_JACOFX010000024.1"/>
</dbReference>
<keyword evidence="6" id="KW-0653">Protein transport</keyword>
<evidence type="ECO:0000256" key="5">
    <source>
        <dbReference type="ARBA" id="ARBA00022795"/>
    </source>
</evidence>
<dbReference type="InterPro" id="IPR051472">
    <property type="entry name" value="T3SS_Stator/FliH"/>
</dbReference>
<comment type="function">
    <text evidence="1">Needed for flagellar regrowth and assembly.</text>
</comment>
<reference evidence="10 11" key="1">
    <citation type="submission" date="2020-08" db="EMBL/GenBank/DDBJ databases">
        <title>Novel species isolated from subtropical streams in China.</title>
        <authorList>
            <person name="Lu H."/>
        </authorList>
    </citation>
    <scope>NUCLEOTIDE SEQUENCE [LARGE SCALE GENOMIC DNA]</scope>
    <source>
        <strain evidence="10 11">NL8W</strain>
    </source>
</reference>
<sequence length="307" mass="33917">MQVLRDVLVHNHVHTLHRPGKPAEKNFAVKNKVESDIRPLDSKPATVNFGMPATSSKLPVVDRYEEGYLAGKIEGHALAVREVEQKLQAELDGKREQLFQEAYKLGQQQGFANGQKEGLTAAQNQAAELKKNLHQHLAQFEQMLVGLPVQLGNYMRDAEDELVALSFAAVTKILGESLSSETAIRELINSLVKQHLTDTEFAVHLHPDDYALMTAANSGPGNASSMNKEIGSYQFRWVSDANIKLGGLIIRSSEQSLDARLDFQIEVLKQGLMQARSLRKNKLHHEPEKTRAVEVAAGDQTELTGAA</sequence>
<keyword evidence="8" id="KW-0175">Coiled coil</keyword>
<evidence type="ECO:0000256" key="7">
    <source>
        <dbReference type="ARBA" id="ARBA00023225"/>
    </source>
</evidence>
<dbReference type="EMBL" id="JACOFX010000024">
    <property type="protein sequence ID" value="MBC3911124.1"/>
    <property type="molecule type" value="Genomic_DNA"/>
</dbReference>